<organism evidence="2">
    <name type="scientific">Glycine max</name>
    <name type="common">Soybean</name>
    <name type="synonym">Glycine hispida</name>
    <dbReference type="NCBI Taxonomy" id="3847"/>
    <lineage>
        <taxon>Eukaryota</taxon>
        <taxon>Viridiplantae</taxon>
        <taxon>Streptophyta</taxon>
        <taxon>Embryophyta</taxon>
        <taxon>Tracheophyta</taxon>
        <taxon>Spermatophyta</taxon>
        <taxon>Magnoliopsida</taxon>
        <taxon>eudicotyledons</taxon>
        <taxon>Gunneridae</taxon>
        <taxon>Pentapetalae</taxon>
        <taxon>rosids</taxon>
        <taxon>fabids</taxon>
        <taxon>Fabales</taxon>
        <taxon>Fabaceae</taxon>
        <taxon>Papilionoideae</taxon>
        <taxon>50 kb inversion clade</taxon>
        <taxon>NPAAA clade</taxon>
        <taxon>indigoferoid/millettioid clade</taxon>
        <taxon>Phaseoleae</taxon>
        <taxon>Glycine</taxon>
        <taxon>Glycine subgen. Soja</taxon>
    </lineage>
</organism>
<reference evidence="2 3" key="1">
    <citation type="journal article" date="2010" name="Nature">
        <title>Genome sequence of the palaeopolyploid soybean.</title>
        <authorList>
            <person name="Schmutz J."/>
            <person name="Cannon S.B."/>
            <person name="Schlueter J."/>
            <person name="Ma J."/>
            <person name="Mitros T."/>
            <person name="Nelson W."/>
            <person name="Hyten D.L."/>
            <person name="Song Q."/>
            <person name="Thelen J.J."/>
            <person name="Cheng J."/>
            <person name="Xu D."/>
            <person name="Hellsten U."/>
            <person name="May G.D."/>
            <person name="Yu Y."/>
            <person name="Sakurai T."/>
            <person name="Umezawa T."/>
            <person name="Bhattacharyya M.K."/>
            <person name="Sandhu D."/>
            <person name="Valliyodan B."/>
            <person name="Lindquist E."/>
            <person name="Peto M."/>
            <person name="Grant D."/>
            <person name="Shu S."/>
            <person name="Goodstein D."/>
            <person name="Barry K."/>
            <person name="Futrell-Griggs M."/>
            <person name="Abernathy B."/>
            <person name="Du J."/>
            <person name="Tian Z."/>
            <person name="Zhu L."/>
            <person name="Gill N."/>
            <person name="Joshi T."/>
            <person name="Libault M."/>
            <person name="Sethuraman A."/>
            <person name="Zhang X.-C."/>
            <person name="Shinozaki K."/>
            <person name="Nguyen H.T."/>
            <person name="Wing R.A."/>
            <person name="Cregan P."/>
            <person name="Specht J."/>
            <person name="Grimwood J."/>
            <person name="Rokhsar D."/>
            <person name="Stacey G."/>
            <person name="Shoemaker R.C."/>
            <person name="Jackson S.A."/>
        </authorList>
    </citation>
    <scope>NUCLEOTIDE SEQUENCE</scope>
    <source>
        <strain evidence="3">cv. Williams 82</strain>
        <tissue evidence="2">Callus</tissue>
    </source>
</reference>
<protein>
    <submittedName>
        <fullName evidence="2 3">Uncharacterized protein</fullName>
    </submittedName>
</protein>
<dbReference type="Pfam" id="PF04525">
    <property type="entry name" value="LOR"/>
    <property type="match status" value="1"/>
</dbReference>
<dbReference type="InterPro" id="IPR025659">
    <property type="entry name" value="Tubby-like_C"/>
</dbReference>
<proteinExistence type="inferred from homology"/>
<name>A0A0R0IEI0_SOYBN</name>
<dbReference type="Gene3D" id="2.40.160.200">
    <property type="entry name" value="LURP1-related"/>
    <property type="match status" value="1"/>
</dbReference>
<dbReference type="Gramene" id="KRH40812">
    <property type="protein sequence ID" value="KRH40812"/>
    <property type="gene ID" value="GLYMA_09G279200"/>
</dbReference>
<sequence>MLHIEGPHPVDLIITKERTIRDNFTVTDVNGNIVFTVQSSLITFVTPCQHLFLLDAYENPLCIYAERNCYNLVLCSVASIISQPCNVGFLATFNGIIHLSHLWIHYLSLSVAYASFYLIFNDIIPIVVYSLDQLPLCPLGSSTGDGASLICWYL</sequence>
<gene>
    <name evidence="2" type="ORF">GLYMA_09G279200</name>
</gene>
<evidence type="ECO:0000256" key="1">
    <source>
        <dbReference type="ARBA" id="ARBA00005437"/>
    </source>
</evidence>
<dbReference type="SMR" id="A0A0R0IEI0"/>
<dbReference type="PaxDb" id="3847-GLYMA09G41575.1"/>
<dbReference type="InParanoid" id="A0A0R0IEI0"/>
<dbReference type="EMBL" id="CM000842">
    <property type="protein sequence ID" value="KRH40812.1"/>
    <property type="molecule type" value="Genomic_DNA"/>
</dbReference>
<reference evidence="2" key="3">
    <citation type="submission" date="2018-07" db="EMBL/GenBank/DDBJ databases">
        <title>WGS assembly of Glycine max.</title>
        <authorList>
            <person name="Schmutz J."/>
            <person name="Cannon S."/>
            <person name="Schlueter J."/>
            <person name="Ma J."/>
            <person name="Mitros T."/>
            <person name="Nelson W."/>
            <person name="Hyten D."/>
            <person name="Song Q."/>
            <person name="Thelen J."/>
            <person name="Cheng J."/>
            <person name="Xu D."/>
            <person name="Hellsten U."/>
            <person name="May G."/>
            <person name="Yu Y."/>
            <person name="Sakurai T."/>
            <person name="Umezawa T."/>
            <person name="Bhattacharyya M."/>
            <person name="Sandhu D."/>
            <person name="Valliyodan B."/>
            <person name="Lindquist E."/>
            <person name="Peto M."/>
            <person name="Grant D."/>
            <person name="Shu S."/>
            <person name="Goodstein D."/>
            <person name="Barry K."/>
            <person name="Futrell-Griggs M."/>
            <person name="Abernathy B."/>
            <person name="Du J."/>
            <person name="Tian Z."/>
            <person name="Zhu L."/>
            <person name="Gill N."/>
            <person name="Joshi T."/>
            <person name="Libault M."/>
            <person name="Sethuraman A."/>
            <person name="Zhang X."/>
            <person name="Shinozaki K."/>
            <person name="Nguyen H."/>
            <person name="Wing R."/>
            <person name="Cregan P."/>
            <person name="Specht J."/>
            <person name="Grimwood J."/>
            <person name="Rokhsar D."/>
            <person name="Stacey G."/>
            <person name="Shoemaker R."/>
            <person name="Jackson S."/>
        </authorList>
    </citation>
    <scope>NUCLEOTIDE SEQUENCE</scope>
    <source>
        <tissue evidence="2">Callus</tissue>
    </source>
</reference>
<dbReference type="Proteomes" id="UP000008827">
    <property type="component" value="Chromosome 9"/>
</dbReference>
<evidence type="ECO:0000313" key="4">
    <source>
        <dbReference type="Proteomes" id="UP000008827"/>
    </source>
</evidence>
<dbReference type="InterPro" id="IPR007612">
    <property type="entry name" value="LOR"/>
</dbReference>
<dbReference type="AlphaFoldDB" id="A0A0R0IEI0"/>
<dbReference type="ExpressionAtlas" id="A0A0R0IEI0">
    <property type="expression patterns" value="baseline"/>
</dbReference>
<dbReference type="STRING" id="3847.A0A0R0IEI0"/>
<evidence type="ECO:0000313" key="3">
    <source>
        <dbReference type="EnsemblPlants" id="KRH40812"/>
    </source>
</evidence>
<evidence type="ECO:0000313" key="2">
    <source>
        <dbReference type="EMBL" id="KRH40812.1"/>
    </source>
</evidence>
<accession>A0A0R0IEI0</accession>
<reference evidence="3" key="2">
    <citation type="submission" date="2018-02" db="UniProtKB">
        <authorList>
            <consortium name="EnsemblPlants"/>
        </authorList>
    </citation>
    <scope>IDENTIFICATION</scope>
    <source>
        <strain evidence="3">Williams 82</strain>
    </source>
</reference>
<keyword evidence="4" id="KW-1185">Reference proteome</keyword>
<comment type="similarity">
    <text evidence="1">Belongs to the LOR family.</text>
</comment>
<dbReference type="InterPro" id="IPR038595">
    <property type="entry name" value="LOR_sf"/>
</dbReference>
<dbReference type="EnsemblPlants" id="KRH40812">
    <property type="protein sequence ID" value="KRH40812"/>
    <property type="gene ID" value="GLYMA_09G279200"/>
</dbReference>
<dbReference type="SUPFAM" id="SSF54518">
    <property type="entry name" value="Tubby C-terminal domain-like"/>
    <property type="match status" value="1"/>
</dbReference>